<accession>A0A9N9X130</accession>
<dbReference type="Proteomes" id="UP001153620">
    <property type="component" value="Chromosome 4"/>
</dbReference>
<keyword evidence="2" id="KW-0732">Signal</keyword>
<dbReference type="OrthoDB" id="10611641at2759"/>
<evidence type="ECO:0000313" key="4">
    <source>
        <dbReference type="Proteomes" id="UP001153620"/>
    </source>
</evidence>
<protein>
    <submittedName>
        <fullName evidence="3">Uncharacterized protein</fullName>
    </submittedName>
</protein>
<dbReference type="EMBL" id="OU895880">
    <property type="protein sequence ID" value="CAG9811650.1"/>
    <property type="molecule type" value="Genomic_DNA"/>
</dbReference>
<reference evidence="3" key="2">
    <citation type="submission" date="2022-10" db="EMBL/GenBank/DDBJ databases">
        <authorList>
            <consortium name="ENA_rothamsted_submissions"/>
            <consortium name="culmorum"/>
            <person name="King R."/>
        </authorList>
    </citation>
    <scope>NUCLEOTIDE SEQUENCE</scope>
</reference>
<dbReference type="AlphaFoldDB" id="A0A9N9X130"/>
<evidence type="ECO:0000313" key="3">
    <source>
        <dbReference type="EMBL" id="CAG9811650.1"/>
    </source>
</evidence>
<feature type="compositionally biased region" description="Low complexity" evidence="1">
    <location>
        <begin position="81"/>
        <end position="110"/>
    </location>
</feature>
<feature type="compositionally biased region" description="Polar residues" evidence="1">
    <location>
        <begin position="71"/>
        <end position="80"/>
    </location>
</feature>
<feature type="region of interest" description="Disordered" evidence="1">
    <location>
        <begin position="256"/>
        <end position="286"/>
    </location>
</feature>
<feature type="compositionally biased region" description="Polar residues" evidence="1">
    <location>
        <begin position="30"/>
        <end position="53"/>
    </location>
</feature>
<keyword evidence="4" id="KW-1185">Reference proteome</keyword>
<feature type="compositionally biased region" description="Low complexity" evidence="1">
    <location>
        <begin position="54"/>
        <end position="70"/>
    </location>
</feature>
<sequence>MKLLQFICLIINFIIVKSTENIQSTDISIADNPQSTEAPQTTAISTRASSQLVPTSQSHATTASTQPTSSIDSQSTNSFHSQPSSELSTSNPSQTSSISTNNQQITTQNPDIPTRNPQSPSRPWDCSKFRFTNLPQNCCLLPKLQMPQQITDNCKNECKNRHCCVVECKYREIGIYKNKEFNNQALLTAYKNSLSSEAEKMNWTNAMNLSLEFCESMVMSETTLRATTVNFKKSIVTMTTSRKAIIVTLKRTGQQTSTKSTTTESTTTKSSTTSGTTTSTIASSTESVKDRRDKNLYCHIPVYVYLMISCTKVQNFINCPNFKSTDEICEEWRDYLRKCGHELGFLI</sequence>
<name>A0A9N9X130_9DIPT</name>
<feature type="chain" id="PRO_5040289713" evidence="2">
    <location>
        <begin position="19"/>
        <end position="347"/>
    </location>
</feature>
<evidence type="ECO:0000256" key="2">
    <source>
        <dbReference type="SAM" id="SignalP"/>
    </source>
</evidence>
<evidence type="ECO:0000256" key="1">
    <source>
        <dbReference type="SAM" id="MobiDB-lite"/>
    </source>
</evidence>
<feature type="region of interest" description="Disordered" evidence="1">
    <location>
        <begin position="30"/>
        <end position="126"/>
    </location>
</feature>
<dbReference type="Gene3D" id="1.10.238.270">
    <property type="match status" value="1"/>
</dbReference>
<organism evidence="3 4">
    <name type="scientific">Chironomus riparius</name>
    <dbReference type="NCBI Taxonomy" id="315576"/>
    <lineage>
        <taxon>Eukaryota</taxon>
        <taxon>Metazoa</taxon>
        <taxon>Ecdysozoa</taxon>
        <taxon>Arthropoda</taxon>
        <taxon>Hexapoda</taxon>
        <taxon>Insecta</taxon>
        <taxon>Pterygota</taxon>
        <taxon>Neoptera</taxon>
        <taxon>Endopterygota</taxon>
        <taxon>Diptera</taxon>
        <taxon>Nematocera</taxon>
        <taxon>Chironomoidea</taxon>
        <taxon>Chironomidae</taxon>
        <taxon>Chironominae</taxon>
        <taxon>Chironomus</taxon>
    </lineage>
</organism>
<feature type="signal peptide" evidence="2">
    <location>
        <begin position="1"/>
        <end position="18"/>
    </location>
</feature>
<proteinExistence type="predicted"/>
<gene>
    <name evidence="3" type="ORF">CHIRRI_LOCUS14457</name>
</gene>
<reference evidence="3" key="1">
    <citation type="submission" date="2022-01" db="EMBL/GenBank/DDBJ databases">
        <authorList>
            <person name="King R."/>
        </authorList>
    </citation>
    <scope>NUCLEOTIDE SEQUENCE</scope>
</reference>